<proteinExistence type="predicted"/>
<dbReference type="Pfam" id="PF00395">
    <property type="entry name" value="SLH"/>
    <property type="match status" value="2"/>
</dbReference>
<name>A0A1G5JRQ9_9FIRM</name>
<evidence type="ECO:0000313" key="5">
    <source>
        <dbReference type="Proteomes" id="UP000198636"/>
    </source>
</evidence>
<sequence length="516" mass="57274">MRKRLLSSVLVVCMLLLIFSSLPVFASTSVKLAISKTEFRINEKGTLTISGISDYDVENGAWLGIAEGGTRVANTNYHISVNQLPANNVWEFTAPYKFGEYEIRLINHDDTLLEKVSFSVVPAVASGSDIKLSKTEVKINEQMSVTVNGLTDGEISEGVWIGIDKEGTKMENSNYHISVYQLPANNTYEFNAPYNFGKYEVRVIYPDEKNTAFGRASFVVESSKAKPGDLVLSNTKPAYGEKIALTVKGLTKGEIDEGAWIGVAKVGDKLINTNYHTTIKYLPQNNVYEFIVENEPGNYEVRVFCKDNLAEDEMEYGLFGTVGFTVGTASATGIVAGYEGISSWAVPEINEAIENNLITDKVMVDFGRDITREEFCELAIKLYEKMSGKTAQPSASNPFTDTKNPEVLKAYNLGIVQGVAPDKFAPNNSITRQEIATMLVRTLKNVMPELETSGAQFTQVFYDAAEISDWAVENLRFLNHNDIFKGSQGYILPKAYTTREQAISLVKRVFDKFFQI</sequence>
<dbReference type="STRING" id="1120976.SAMN03080606_02992"/>
<dbReference type="Proteomes" id="UP000198636">
    <property type="component" value="Unassembled WGS sequence"/>
</dbReference>
<gene>
    <name evidence="4" type="ORF">SAMN03080606_02992</name>
</gene>
<accession>A0A1G5JRQ9</accession>
<protein>
    <submittedName>
        <fullName evidence="4">S-layer homology domain-containing protein</fullName>
    </submittedName>
</protein>
<keyword evidence="2" id="KW-0732">Signal</keyword>
<feature type="domain" description="SLH" evidence="3">
    <location>
        <begin position="458"/>
        <end position="516"/>
    </location>
</feature>
<dbReference type="OrthoDB" id="9808890at2"/>
<evidence type="ECO:0000256" key="2">
    <source>
        <dbReference type="SAM" id="SignalP"/>
    </source>
</evidence>
<keyword evidence="5" id="KW-1185">Reference proteome</keyword>
<dbReference type="InterPro" id="IPR001119">
    <property type="entry name" value="SLH_dom"/>
</dbReference>
<feature type="domain" description="SLH" evidence="3">
    <location>
        <begin position="390"/>
        <end position="453"/>
    </location>
</feature>
<dbReference type="AlphaFoldDB" id="A0A1G5JRQ9"/>
<evidence type="ECO:0000256" key="1">
    <source>
        <dbReference type="ARBA" id="ARBA00022737"/>
    </source>
</evidence>
<organism evidence="4 5">
    <name type="scientific">Alkaliphilus peptidifermentans DSM 18978</name>
    <dbReference type="NCBI Taxonomy" id="1120976"/>
    <lineage>
        <taxon>Bacteria</taxon>
        <taxon>Bacillati</taxon>
        <taxon>Bacillota</taxon>
        <taxon>Clostridia</taxon>
        <taxon>Peptostreptococcales</taxon>
        <taxon>Natronincolaceae</taxon>
        <taxon>Alkaliphilus</taxon>
    </lineage>
</organism>
<dbReference type="PROSITE" id="PS51272">
    <property type="entry name" value="SLH"/>
    <property type="match status" value="2"/>
</dbReference>
<evidence type="ECO:0000259" key="3">
    <source>
        <dbReference type="PROSITE" id="PS51272"/>
    </source>
</evidence>
<keyword evidence="1" id="KW-0677">Repeat</keyword>
<reference evidence="4 5" key="1">
    <citation type="submission" date="2016-10" db="EMBL/GenBank/DDBJ databases">
        <authorList>
            <person name="de Groot N.N."/>
        </authorList>
    </citation>
    <scope>NUCLEOTIDE SEQUENCE [LARGE SCALE GENOMIC DNA]</scope>
    <source>
        <strain evidence="4 5">DSM 18978</strain>
    </source>
</reference>
<dbReference type="RefSeq" id="WP_091545224.1">
    <property type="nucleotide sequence ID" value="NZ_FMUS01000021.1"/>
</dbReference>
<evidence type="ECO:0000313" key="4">
    <source>
        <dbReference type="EMBL" id="SCY90844.1"/>
    </source>
</evidence>
<feature type="chain" id="PRO_5011437399" evidence="2">
    <location>
        <begin position="27"/>
        <end position="516"/>
    </location>
</feature>
<feature type="signal peptide" evidence="2">
    <location>
        <begin position="1"/>
        <end position="26"/>
    </location>
</feature>
<dbReference type="EMBL" id="FMUS01000021">
    <property type="protein sequence ID" value="SCY90844.1"/>
    <property type="molecule type" value="Genomic_DNA"/>
</dbReference>